<evidence type="ECO:0008006" key="9">
    <source>
        <dbReference type="Google" id="ProtNLM"/>
    </source>
</evidence>
<name>A0AAD6G231_9EURO</name>
<dbReference type="AlphaFoldDB" id="A0AAD6G231"/>
<dbReference type="Proteomes" id="UP001213681">
    <property type="component" value="Unassembled WGS sequence"/>
</dbReference>
<dbReference type="PANTHER" id="PTHR43829:SF24">
    <property type="entry name" value="MIP AQUAPORIN (EUROFUNG)"/>
    <property type="match status" value="1"/>
</dbReference>
<evidence type="ECO:0000256" key="6">
    <source>
        <dbReference type="SAM" id="Phobius"/>
    </source>
</evidence>
<dbReference type="Gene3D" id="1.20.1080.10">
    <property type="entry name" value="Glycerol uptake facilitator protein"/>
    <property type="match status" value="1"/>
</dbReference>
<sequence>MIFAYQAGAGFNPSRDFGSRLTLLAMGYSNDLFLNPYWFYGPWVGATSGVFMGAFLYDFMIFTGGESRVNYPLERTQRAMKKSCMKWKRRLHLDKREPTTAPVA</sequence>
<accession>A0AAD6G231</accession>
<dbReference type="EMBL" id="JAPVEA010000007">
    <property type="protein sequence ID" value="KAJ5444595.1"/>
    <property type="molecule type" value="Genomic_DNA"/>
</dbReference>
<evidence type="ECO:0000313" key="7">
    <source>
        <dbReference type="EMBL" id="KAJ5444595.1"/>
    </source>
</evidence>
<proteinExistence type="predicted"/>
<keyword evidence="5 6" id="KW-0472">Membrane</keyword>
<keyword evidence="8" id="KW-1185">Reference proteome</keyword>
<dbReference type="InterPro" id="IPR023271">
    <property type="entry name" value="Aquaporin-like"/>
</dbReference>
<keyword evidence="2" id="KW-0813">Transport</keyword>
<reference evidence="7" key="1">
    <citation type="submission" date="2022-12" db="EMBL/GenBank/DDBJ databases">
        <authorList>
            <person name="Petersen C."/>
        </authorList>
    </citation>
    <scope>NUCLEOTIDE SEQUENCE</scope>
    <source>
        <strain evidence="7">IBT 16125</strain>
    </source>
</reference>
<dbReference type="GeneID" id="81602092"/>
<dbReference type="SUPFAM" id="SSF81338">
    <property type="entry name" value="Aquaporin-like"/>
    <property type="match status" value="1"/>
</dbReference>
<evidence type="ECO:0000256" key="5">
    <source>
        <dbReference type="ARBA" id="ARBA00023136"/>
    </source>
</evidence>
<keyword evidence="4 6" id="KW-1133">Transmembrane helix</keyword>
<evidence type="ECO:0000313" key="8">
    <source>
        <dbReference type="Proteomes" id="UP001213681"/>
    </source>
</evidence>
<evidence type="ECO:0000256" key="4">
    <source>
        <dbReference type="ARBA" id="ARBA00022989"/>
    </source>
</evidence>
<organism evidence="7 8">
    <name type="scientific">Penicillium daleae</name>
    <dbReference type="NCBI Taxonomy" id="63821"/>
    <lineage>
        <taxon>Eukaryota</taxon>
        <taxon>Fungi</taxon>
        <taxon>Dikarya</taxon>
        <taxon>Ascomycota</taxon>
        <taxon>Pezizomycotina</taxon>
        <taxon>Eurotiomycetes</taxon>
        <taxon>Eurotiomycetidae</taxon>
        <taxon>Eurotiales</taxon>
        <taxon>Aspergillaceae</taxon>
        <taxon>Penicillium</taxon>
    </lineage>
</organism>
<evidence type="ECO:0000256" key="3">
    <source>
        <dbReference type="ARBA" id="ARBA00022692"/>
    </source>
</evidence>
<dbReference type="RefSeq" id="XP_056764675.1">
    <property type="nucleotide sequence ID" value="XM_056911849.1"/>
</dbReference>
<keyword evidence="3 6" id="KW-0812">Transmembrane</keyword>
<dbReference type="PANTHER" id="PTHR43829">
    <property type="entry name" value="AQUAPORIN OR AQUAGLYCEROPORIN RELATED"/>
    <property type="match status" value="1"/>
</dbReference>
<evidence type="ECO:0000256" key="1">
    <source>
        <dbReference type="ARBA" id="ARBA00004141"/>
    </source>
</evidence>
<reference evidence="7" key="2">
    <citation type="journal article" date="2023" name="IMA Fungus">
        <title>Comparative genomic study of the Penicillium genus elucidates a diverse pangenome and 15 lateral gene transfer events.</title>
        <authorList>
            <person name="Petersen C."/>
            <person name="Sorensen T."/>
            <person name="Nielsen M.R."/>
            <person name="Sondergaard T.E."/>
            <person name="Sorensen J.L."/>
            <person name="Fitzpatrick D.A."/>
            <person name="Frisvad J.C."/>
            <person name="Nielsen K.L."/>
        </authorList>
    </citation>
    <scope>NUCLEOTIDE SEQUENCE</scope>
    <source>
        <strain evidence="7">IBT 16125</strain>
    </source>
</reference>
<dbReference type="InterPro" id="IPR050363">
    <property type="entry name" value="MIP/Aquaporin"/>
</dbReference>
<comment type="caution">
    <text evidence="7">The sequence shown here is derived from an EMBL/GenBank/DDBJ whole genome shotgun (WGS) entry which is preliminary data.</text>
</comment>
<evidence type="ECO:0000256" key="2">
    <source>
        <dbReference type="ARBA" id="ARBA00022448"/>
    </source>
</evidence>
<dbReference type="GO" id="GO:0005886">
    <property type="term" value="C:plasma membrane"/>
    <property type="evidence" value="ECO:0007669"/>
    <property type="project" value="TreeGrafter"/>
</dbReference>
<dbReference type="GO" id="GO:0015254">
    <property type="term" value="F:glycerol channel activity"/>
    <property type="evidence" value="ECO:0007669"/>
    <property type="project" value="TreeGrafter"/>
</dbReference>
<dbReference type="GO" id="GO:0015250">
    <property type="term" value="F:water channel activity"/>
    <property type="evidence" value="ECO:0007669"/>
    <property type="project" value="TreeGrafter"/>
</dbReference>
<comment type="subcellular location">
    <subcellularLocation>
        <location evidence="1">Membrane</location>
        <topology evidence="1">Multi-pass membrane protein</topology>
    </subcellularLocation>
</comment>
<gene>
    <name evidence="7" type="ORF">N7458_008467</name>
</gene>
<feature type="transmembrane region" description="Helical" evidence="6">
    <location>
        <begin position="37"/>
        <end position="57"/>
    </location>
</feature>
<protein>
    <recommendedName>
        <fullName evidence="9">Aquaporin</fullName>
    </recommendedName>
</protein>